<dbReference type="KEGG" id="vg:19686251"/>
<evidence type="ECO:0000313" key="1">
    <source>
        <dbReference type="EMBL" id="AHX01008.1"/>
    </source>
</evidence>
<dbReference type="RefSeq" id="YP_009043727.1">
    <property type="nucleotide sequence ID" value="NC_024367.1"/>
</dbReference>
<gene>
    <name evidence="1" type="ORF">DFL12P1_0047</name>
</gene>
<dbReference type="Proteomes" id="UP000024335">
    <property type="component" value="Segment"/>
</dbReference>
<evidence type="ECO:0000313" key="2">
    <source>
        <dbReference type="Proteomes" id="UP000024335"/>
    </source>
</evidence>
<proteinExistence type="predicted"/>
<dbReference type="EMBL" id="KJ621082">
    <property type="protein sequence ID" value="AHX01008.1"/>
    <property type="molecule type" value="Genomic_DNA"/>
</dbReference>
<name>A0A023NFZ7_9CAUD</name>
<protein>
    <submittedName>
        <fullName evidence="1">Uncharacterized protein</fullName>
    </submittedName>
</protein>
<keyword evidence="2" id="KW-1185">Reference proteome</keyword>
<organism evidence="1 2">
    <name type="scientific">Dinoroseobacter phage DFL12phi1</name>
    <dbReference type="NCBI Taxonomy" id="1477404"/>
    <lineage>
        <taxon>Viruses</taxon>
        <taxon>Duplodnaviria</taxon>
        <taxon>Heunggongvirae</taxon>
        <taxon>Uroviricota</taxon>
        <taxon>Caudoviricetes</taxon>
        <taxon>Schitoviridae</taxon>
        <taxon>Rhodovirinae</taxon>
        <taxon>Baltimorevirus</taxon>
        <taxon>Baltimorevirus DFL12</taxon>
    </lineage>
</organism>
<sequence>MTILFVGSRAADFGGGTIKDTNATFFDSNYCSESALVQAIFNIGKAGFFVEHAEAVSGTVWYHFNVYTGSNMSNVNVDGYWFDLKDASGTLLGRYNLTDGVHRAQVYGDTTEESVGSMLLAEKTLQTIDVKFTAGANLEMSVYLNGVLQMTATAANTGGLSAPRQINFDHEDMVYSATDSNLRFYYSEFIITDNESTVGWHLATLTPNANGNYTNWDGGFADIQDVNDGLAISVQTANQRQSWTLSPYGGPATTSAVRAVINSFNGNAGAGGTGPQNIAPFIRHASTDVDGSNLTLGQTTMVEHTVNPQTALAWDTADLATLEVGVLSKV</sequence>
<dbReference type="GeneID" id="19686251"/>
<dbReference type="OrthoDB" id="37358at10239"/>
<accession>A0A023NFZ7</accession>
<reference evidence="1" key="1">
    <citation type="submission" date="2014-05" db="EMBL/GenBank/DDBJ databases">
        <title>Complete genome sequence of bacteriophage DFL12phi1, which infects Dinoroseobacter shibae.</title>
        <authorList>
            <person name="Ji J."/>
            <person name="Zhang R."/>
            <person name="Jiao N."/>
        </authorList>
    </citation>
    <scope>NUCLEOTIDE SEQUENCE [LARGE SCALE GENOMIC DNA]</scope>
</reference>